<protein>
    <submittedName>
        <fullName evidence="3">DUF6270 domain-containing protein</fullName>
    </submittedName>
</protein>
<name>A0ABW5VYS1_9MICO</name>
<evidence type="ECO:0000313" key="4">
    <source>
        <dbReference type="Proteomes" id="UP001597479"/>
    </source>
</evidence>
<accession>A0ABW5VYS1</accession>
<dbReference type="CDD" id="cd03349">
    <property type="entry name" value="LbH_XAT"/>
    <property type="match status" value="1"/>
</dbReference>
<dbReference type="InterPro" id="IPR018357">
    <property type="entry name" value="Hexapep_transf_CS"/>
</dbReference>
<dbReference type="PANTHER" id="PTHR43300">
    <property type="entry name" value="ACETYLTRANSFERASE"/>
    <property type="match status" value="1"/>
</dbReference>
<dbReference type="InterPro" id="IPR050179">
    <property type="entry name" value="Trans_hexapeptide_repeat"/>
</dbReference>
<keyword evidence="1" id="KW-0808">Transferase</keyword>
<sequence>MSKTRVFIYGSCVSRDTFEHFDPERFELVEYVARQSVLSAYTKPVELMAPPTLKSRFQQRMITGDFSSSLRSQLATHASATDFVLVDLTDERLGAYLLPDGSIVTRSVELIESGGEQYLPQGTQHIAFGTQQHFDYWTAAVEYIGEQMRNQMSQATVVLLDIPWAEWSETGAQTPGSFGMRAADANPVFRSYARLAAQALGAHVISMEPSEVVSSPDHPWGDAPFHYAEKVYLEIVRRLTGAEGRVVWGPGAVAPATQDVNPTASPGELRHGLMIDDVLSTTWKMQRDDGSHATSPIRLNRDGTVWGTKHQNESRWIISDGCIAFATATGEASTRFHTVSRDGQTLFLKGEYLLDPKSKIVHVLESVPFDASIQDKHPALTKLKLKSLIKENGWNVGDHTFGEPTVLENKDVTLAIGKFCTIEPGVTIRLAEPPNDGAASYAFRAMTDSWPSVHESQPMHTNGPVDIGNDVWIGAGAIICSGVTIGNGAIIEPGAVVMTNVAPYGVVAGAPAREIGKRFSDAQIVRLQELRWWDWSWDRIDSSIHLLTHPDVEALLQRD</sequence>
<dbReference type="EMBL" id="JBHUOG010000002">
    <property type="protein sequence ID" value="MFD2796813.1"/>
    <property type="molecule type" value="Genomic_DNA"/>
</dbReference>
<dbReference type="SUPFAM" id="SSF51161">
    <property type="entry name" value="Trimeric LpxA-like enzymes"/>
    <property type="match status" value="1"/>
</dbReference>
<evidence type="ECO:0000313" key="3">
    <source>
        <dbReference type="EMBL" id="MFD2796813.1"/>
    </source>
</evidence>
<gene>
    <name evidence="3" type="ORF">ACFS27_24865</name>
</gene>
<dbReference type="InterPro" id="IPR011004">
    <property type="entry name" value="Trimer_LpxA-like_sf"/>
</dbReference>
<dbReference type="Pfam" id="PF19786">
    <property type="entry name" value="DUF6270"/>
    <property type="match status" value="1"/>
</dbReference>
<comment type="caution">
    <text evidence="3">The sequence shown here is derived from an EMBL/GenBank/DDBJ whole genome shotgun (WGS) entry which is preliminary data.</text>
</comment>
<organism evidence="3 4">
    <name type="scientific">Promicromonospora vindobonensis</name>
    <dbReference type="NCBI Taxonomy" id="195748"/>
    <lineage>
        <taxon>Bacteria</taxon>
        <taxon>Bacillati</taxon>
        <taxon>Actinomycetota</taxon>
        <taxon>Actinomycetes</taxon>
        <taxon>Micrococcales</taxon>
        <taxon>Promicromonosporaceae</taxon>
        <taxon>Promicromonospora</taxon>
    </lineage>
</organism>
<keyword evidence="2" id="KW-0677">Repeat</keyword>
<reference evidence="4" key="1">
    <citation type="journal article" date="2019" name="Int. J. Syst. Evol. Microbiol.">
        <title>The Global Catalogue of Microorganisms (GCM) 10K type strain sequencing project: providing services to taxonomists for standard genome sequencing and annotation.</title>
        <authorList>
            <consortium name="The Broad Institute Genomics Platform"/>
            <consortium name="The Broad Institute Genome Sequencing Center for Infectious Disease"/>
            <person name="Wu L."/>
            <person name="Ma J."/>
        </authorList>
    </citation>
    <scope>NUCLEOTIDE SEQUENCE [LARGE SCALE GENOMIC DNA]</scope>
    <source>
        <strain evidence="4">CCM 7044</strain>
    </source>
</reference>
<dbReference type="Proteomes" id="UP001597479">
    <property type="component" value="Unassembled WGS sequence"/>
</dbReference>
<proteinExistence type="predicted"/>
<dbReference type="InterPro" id="IPR001451">
    <property type="entry name" value="Hexapep"/>
</dbReference>
<dbReference type="Gene3D" id="2.160.10.10">
    <property type="entry name" value="Hexapeptide repeat proteins"/>
    <property type="match status" value="1"/>
</dbReference>
<evidence type="ECO:0000256" key="1">
    <source>
        <dbReference type="ARBA" id="ARBA00022679"/>
    </source>
</evidence>
<dbReference type="PROSITE" id="PS00101">
    <property type="entry name" value="HEXAPEP_TRANSFERASES"/>
    <property type="match status" value="1"/>
</dbReference>
<keyword evidence="4" id="KW-1185">Reference proteome</keyword>
<dbReference type="RefSeq" id="WP_377189042.1">
    <property type="nucleotide sequence ID" value="NZ_JBHUOG010000002.1"/>
</dbReference>
<dbReference type="Pfam" id="PF00132">
    <property type="entry name" value="Hexapep"/>
    <property type="match status" value="1"/>
</dbReference>
<dbReference type="PANTHER" id="PTHR43300:SF11">
    <property type="entry name" value="ACETYLTRANSFERASE RV3034C-RELATED"/>
    <property type="match status" value="1"/>
</dbReference>
<evidence type="ECO:0000256" key="2">
    <source>
        <dbReference type="ARBA" id="ARBA00022737"/>
    </source>
</evidence>
<dbReference type="InterPro" id="IPR046237">
    <property type="entry name" value="DUF6270"/>
</dbReference>